<evidence type="ECO:0000313" key="2">
    <source>
        <dbReference type="Proteomes" id="UP001056778"/>
    </source>
</evidence>
<keyword evidence="2" id="KW-1185">Reference proteome</keyword>
<sequence length="98" mass="11306">MSLENVNVNQDDFETFCDEHSKITDTATLNTMEITAANTEEGKPVPALTSMLYGRRPLYDSPPGKHNRRAHIQNFYRKRQVFAGPEKQRFTEDVNFNI</sequence>
<gene>
    <name evidence="1" type="ORF">MML48_2g00021539</name>
</gene>
<reference evidence="1" key="1">
    <citation type="submission" date="2022-04" db="EMBL/GenBank/DDBJ databases">
        <title>Chromosome-scale genome assembly of Holotrichia oblita Faldermann.</title>
        <authorList>
            <person name="Rongchong L."/>
        </authorList>
    </citation>
    <scope>NUCLEOTIDE SEQUENCE</scope>
    <source>
        <strain evidence="1">81SQS9</strain>
    </source>
</reference>
<dbReference type="EMBL" id="CM043016">
    <property type="protein sequence ID" value="KAI4467414.1"/>
    <property type="molecule type" value="Genomic_DNA"/>
</dbReference>
<proteinExistence type="predicted"/>
<organism evidence="1 2">
    <name type="scientific">Holotrichia oblita</name>
    <name type="common">Chafer beetle</name>
    <dbReference type="NCBI Taxonomy" id="644536"/>
    <lineage>
        <taxon>Eukaryota</taxon>
        <taxon>Metazoa</taxon>
        <taxon>Ecdysozoa</taxon>
        <taxon>Arthropoda</taxon>
        <taxon>Hexapoda</taxon>
        <taxon>Insecta</taxon>
        <taxon>Pterygota</taxon>
        <taxon>Neoptera</taxon>
        <taxon>Endopterygota</taxon>
        <taxon>Coleoptera</taxon>
        <taxon>Polyphaga</taxon>
        <taxon>Scarabaeiformia</taxon>
        <taxon>Scarabaeidae</taxon>
        <taxon>Melolonthinae</taxon>
        <taxon>Holotrichia</taxon>
    </lineage>
</organism>
<accession>A0ACB9TKU6</accession>
<evidence type="ECO:0000313" key="1">
    <source>
        <dbReference type="EMBL" id="KAI4467414.1"/>
    </source>
</evidence>
<comment type="caution">
    <text evidence="1">The sequence shown here is derived from an EMBL/GenBank/DDBJ whole genome shotgun (WGS) entry which is preliminary data.</text>
</comment>
<name>A0ACB9TKU6_HOLOL</name>
<protein>
    <submittedName>
        <fullName evidence="1">Uncharacterized protein</fullName>
    </submittedName>
</protein>
<dbReference type="Proteomes" id="UP001056778">
    <property type="component" value="Chromosome 2"/>
</dbReference>